<accession>A0A6S6T2X7</accession>
<dbReference type="Pfam" id="PF08011">
    <property type="entry name" value="PDDEXK_9"/>
    <property type="match status" value="1"/>
</dbReference>
<dbReference type="PANTHER" id="PTHR34825">
    <property type="entry name" value="CONSERVED PROTEIN, WITH A WEAK D-GALACTARATE DEHYDRATASE/ALTRONATE HYDROLASE DOMAIN"/>
    <property type="match status" value="1"/>
</dbReference>
<sequence length="517" mass="60603">MKKLPIGIQTFHEIRDKKENYIYIDKTNLALSLINNGKYYFLSRPRRFGKSLFLDTLKDIFEGKKELFEGLYIYDKWDWQTAYPVIHISFGAGVTKSVKDLDKTILWIINENQERLKLECQYKDDVKNCFLELIKKAHQKYNQKVVILIDKYDKPILDNITNKQLSKEIRDRLKNIYSVIKESDQYVKFALLTGVSKFSKVSLFSGLNNLEDISLSPNYATICGYTHEDVKKSFEERLDGVDLDELKKWYNGYNFLGEGVYNPFDILLFFSKGKSYSNYWFETGNPSFLIEVLKERNFFLPNLEEIKVNESNLSSFDIDYIKLETLLFQTGYLTIKEVKQRFNQKVYHLSYPNLEVKTALNEHIFEYLLADATLDKTPIFDAIEEQDMKKFENSIYSLFASLPYNAYVKSEIQNYEGYYANVIYAYLAGLGIEFIAEDVTSLGRIDLTIATPDMSQVYVIEFKVVDNENQNSKALQQIKDKKYHEKYLNIAKEIIIVGIEFSKKDKNISKFEWESVT</sequence>
<reference evidence="2" key="1">
    <citation type="submission" date="2020-01" db="EMBL/GenBank/DDBJ databases">
        <authorList>
            <person name="Meier V. D."/>
            <person name="Meier V D."/>
        </authorList>
    </citation>
    <scope>NUCLEOTIDE SEQUENCE</scope>
    <source>
        <strain evidence="2">HLG_WM_MAG_02</strain>
    </source>
</reference>
<dbReference type="PANTHER" id="PTHR34825:SF1">
    <property type="entry name" value="AAA-ATPASE-LIKE DOMAIN-CONTAINING PROTEIN"/>
    <property type="match status" value="1"/>
</dbReference>
<feature type="domain" description="AAA-ATPase-like" evidence="1">
    <location>
        <begin position="5"/>
        <end position="204"/>
    </location>
</feature>
<organism evidence="2">
    <name type="scientific">uncultured Sulfurovum sp</name>
    <dbReference type="NCBI Taxonomy" id="269237"/>
    <lineage>
        <taxon>Bacteria</taxon>
        <taxon>Pseudomonadati</taxon>
        <taxon>Campylobacterota</taxon>
        <taxon>Epsilonproteobacteria</taxon>
        <taxon>Campylobacterales</taxon>
        <taxon>Sulfurovaceae</taxon>
        <taxon>Sulfurovum</taxon>
        <taxon>environmental samples</taxon>
    </lineage>
</organism>
<name>A0A6S6T2X7_9BACT</name>
<gene>
    <name evidence="2" type="ORF">HELGO_WM40759</name>
</gene>
<dbReference type="Pfam" id="PF09820">
    <property type="entry name" value="AAA-ATPase_like"/>
    <property type="match status" value="1"/>
</dbReference>
<evidence type="ECO:0000259" key="1">
    <source>
        <dbReference type="Pfam" id="PF09820"/>
    </source>
</evidence>
<evidence type="ECO:0000313" key="2">
    <source>
        <dbReference type="EMBL" id="CAA6813622.1"/>
    </source>
</evidence>
<protein>
    <recommendedName>
        <fullName evidence="1">AAA-ATPase-like domain-containing protein</fullName>
    </recommendedName>
</protein>
<dbReference type="InterPro" id="IPR012547">
    <property type="entry name" value="PDDEXK_9"/>
</dbReference>
<proteinExistence type="predicted"/>
<dbReference type="AlphaFoldDB" id="A0A6S6T2X7"/>
<dbReference type="InterPro" id="IPR018631">
    <property type="entry name" value="AAA-ATPase-like_dom"/>
</dbReference>
<dbReference type="EMBL" id="CACVAZ010000084">
    <property type="protein sequence ID" value="CAA6813622.1"/>
    <property type="molecule type" value="Genomic_DNA"/>
</dbReference>